<evidence type="ECO:0000313" key="6">
    <source>
        <dbReference type="Proteomes" id="UP000694392"/>
    </source>
</evidence>
<dbReference type="SUPFAM" id="SSF52151">
    <property type="entry name" value="FabD/lysophospholipase-like"/>
    <property type="match status" value="1"/>
</dbReference>
<protein>
    <recommendedName>
        <fullName evidence="4">PLA2c domain-containing protein</fullName>
    </recommendedName>
</protein>
<keyword evidence="6" id="KW-1185">Reference proteome</keyword>
<dbReference type="GO" id="GO:0005509">
    <property type="term" value="F:calcium ion binding"/>
    <property type="evidence" value="ECO:0007669"/>
    <property type="project" value="TreeGrafter"/>
</dbReference>
<evidence type="ECO:0000256" key="3">
    <source>
        <dbReference type="PROSITE-ProRule" id="PRU00555"/>
    </source>
</evidence>
<dbReference type="GO" id="GO:0005544">
    <property type="term" value="F:calcium-dependent phospholipid binding"/>
    <property type="evidence" value="ECO:0007669"/>
    <property type="project" value="TreeGrafter"/>
</dbReference>
<feature type="domain" description="PLA2c" evidence="4">
    <location>
        <begin position="1"/>
        <end position="503"/>
    </location>
</feature>
<dbReference type="GO" id="GO:0047498">
    <property type="term" value="F:calcium-dependent phospholipase A2 activity"/>
    <property type="evidence" value="ECO:0007669"/>
    <property type="project" value="TreeGrafter"/>
</dbReference>
<dbReference type="GO" id="GO:0046475">
    <property type="term" value="P:glycerophospholipid catabolic process"/>
    <property type="evidence" value="ECO:0007669"/>
    <property type="project" value="TreeGrafter"/>
</dbReference>
<evidence type="ECO:0000256" key="1">
    <source>
        <dbReference type="ARBA" id="ARBA00022801"/>
    </source>
</evidence>
<dbReference type="Ensembl" id="ENSSPUT00000002030.1">
    <property type="protein sequence ID" value="ENSSPUP00000001920.1"/>
    <property type="gene ID" value="ENSSPUG00000001488.1"/>
</dbReference>
<sequence length="503" mass="57302">MENVRQSLHKLKIDCSQDNVPGIAVLGSGGGLRAMIALQGTLRELENQNLLGIVKYLCGVSGSTWCMSYLYKDEDWPKKLPTLEDGLCEKLAGGSWKMSKVLDALGAAVDEDDEYSLTDFWAYAIIYEVLNELDETLLSEQASEKGKAPYPIYAAVDGKRLTEASKTSKEIWFEFTPHEAGFPSPGGFVSTTHFGSEFENAELKKKNKEKNICYLRGLWGSALASSEEIKKAIIDYLEQLWSIFEKKVDAAFLQEEKNQSETYRMLSVLKDKWNLLSQDAQVQDYVTLSEILEKEFAETAKQTHLHEEPFIGVWKLLKIVDKILHLLYTWTWGSNRNFLYKCRDIQSGDLTNDDIISLVDAALAINSAYPLILRPERKVNLILSFDFSSGDPFESVKMAAKYCKENNIPFPKIDEKILEKDKDNPEDCYIFKEKNAPTVIHIPLFNRVNCEGKIDEWNEKYSTFRLSSYTDEEIRDLLRVAKQNVSNPKTKQRILAEIQNAAK</sequence>
<organism evidence="5 6">
    <name type="scientific">Sphenodon punctatus</name>
    <name type="common">Tuatara</name>
    <name type="synonym">Hatteria punctata</name>
    <dbReference type="NCBI Taxonomy" id="8508"/>
    <lineage>
        <taxon>Eukaryota</taxon>
        <taxon>Metazoa</taxon>
        <taxon>Chordata</taxon>
        <taxon>Craniata</taxon>
        <taxon>Vertebrata</taxon>
        <taxon>Euteleostomi</taxon>
        <taxon>Lepidosauria</taxon>
        <taxon>Sphenodontia</taxon>
        <taxon>Sphenodontidae</taxon>
        <taxon>Sphenodon</taxon>
    </lineage>
</organism>
<evidence type="ECO:0000313" key="5">
    <source>
        <dbReference type="Ensembl" id="ENSSPUP00000001920.1"/>
    </source>
</evidence>
<dbReference type="AlphaFoldDB" id="A0A8D0G6A0"/>
<dbReference type="PANTHER" id="PTHR10728:SF39">
    <property type="entry name" value="CYTOSOLIC PHOSPHOLIPASE A2 GAMMA"/>
    <property type="match status" value="1"/>
</dbReference>
<dbReference type="SMART" id="SM00022">
    <property type="entry name" value="PLAc"/>
    <property type="match status" value="1"/>
</dbReference>
<keyword evidence="1 3" id="KW-0378">Hydrolase</keyword>
<name>A0A8D0G6A0_SPHPU</name>
<keyword evidence="2 3" id="KW-0443">Lipid metabolism</keyword>
<dbReference type="InterPro" id="IPR002642">
    <property type="entry name" value="LysoPLipase_cat_dom"/>
</dbReference>
<dbReference type="Pfam" id="PF01735">
    <property type="entry name" value="PLA2_B"/>
    <property type="match status" value="1"/>
</dbReference>
<proteinExistence type="predicted"/>
<dbReference type="GO" id="GO:0005654">
    <property type="term" value="C:nucleoplasm"/>
    <property type="evidence" value="ECO:0007669"/>
    <property type="project" value="TreeGrafter"/>
</dbReference>
<dbReference type="Ensembl" id="ENSSPUT00000002048.1">
    <property type="protein sequence ID" value="ENSSPUP00000001937.1"/>
    <property type="gene ID" value="ENSSPUG00000001488.1"/>
</dbReference>
<accession>A0A8D0G6A0</accession>
<dbReference type="Gene3D" id="3.40.1090.10">
    <property type="entry name" value="Cytosolic phospholipase A2 catalytic domain"/>
    <property type="match status" value="1"/>
</dbReference>
<dbReference type="InterPro" id="IPR016035">
    <property type="entry name" value="Acyl_Trfase/lysoPLipase"/>
</dbReference>
<dbReference type="GO" id="GO:0005829">
    <property type="term" value="C:cytosol"/>
    <property type="evidence" value="ECO:0007669"/>
    <property type="project" value="TreeGrafter"/>
</dbReference>
<dbReference type="Proteomes" id="UP000694392">
    <property type="component" value="Unplaced"/>
</dbReference>
<dbReference type="PROSITE" id="PS51210">
    <property type="entry name" value="PLA2C"/>
    <property type="match status" value="1"/>
</dbReference>
<dbReference type="GO" id="GO:0005635">
    <property type="term" value="C:nuclear envelope"/>
    <property type="evidence" value="ECO:0007669"/>
    <property type="project" value="TreeGrafter"/>
</dbReference>
<evidence type="ECO:0000256" key="2">
    <source>
        <dbReference type="ARBA" id="ARBA00023098"/>
    </source>
</evidence>
<evidence type="ECO:0000259" key="4">
    <source>
        <dbReference type="PROSITE" id="PS51210"/>
    </source>
</evidence>
<keyword evidence="3" id="KW-0442">Lipid degradation</keyword>
<dbReference type="PANTHER" id="PTHR10728">
    <property type="entry name" value="CYTOSOLIC PHOSPHOLIPASE A2"/>
    <property type="match status" value="1"/>
</dbReference>
<reference evidence="5" key="1">
    <citation type="submission" date="2025-05" db="UniProtKB">
        <authorList>
            <consortium name="Ensembl"/>
        </authorList>
    </citation>
    <scope>IDENTIFICATION</scope>
</reference>
<dbReference type="GeneTree" id="ENSGT01030000234606"/>